<reference evidence="4" key="1">
    <citation type="submission" date="2025-08" db="UniProtKB">
        <authorList>
            <consortium name="RefSeq"/>
        </authorList>
    </citation>
    <scope>IDENTIFICATION</scope>
    <source>
        <tissue evidence="4">Fruit stalk</tissue>
    </source>
</reference>
<dbReference type="GeneID" id="111305176"/>
<dbReference type="InterPro" id="IPR015896">
    <property type="entry name" value="4pyrrol_synth_GluRdtase_dimer"/>
</dbReference>
<evidence type="ECO:0000256" key="1">
    <source>
        <dbReference type="SAM" id="Coils"/>
    </source>
</evidence>
<keyword evidence="1" id="KW-0175">Coiled coil</keyword>
<sequence length="198" mass="22487">MVILPNPWSVKLQPSNSSPFSMPSLVSIGTGKHVSHVAVISTPKTSYQTISLDRFINNNLVLQESSSRRGQLFADKTLTTTDLGEKEGKSGYSSKMKTKQKDHESLETEIESIICRLKAAVERVRELETQKLMGRFKGTTMSDEDRLLVENTSREIVDTFLKRPVQYLKSVNGDFEEKLKDLNLLIRMLENSCLDYQR</sequence>
<organism evidence="3 4">
    <name type="scientific">Durio zibethinus</name>
    <name type="common">Durian</name>
    <dbReference type="NCBI Taxonomy" id="66656"/>
    <lineage>
        <taxon>Eukaryota</taxon>
        <taxon>Viridiplantae</taxon>
        <taxon>Streptophyta</taxon>
        <taxon>Embryophyta</taxon>
        <taxon>Tracheophyta</taxon>
        <taxon>Spermatophyta</taxon>
        <taxon>Magnoliopsida</taxon>
        <taxon>eudicotyledons</taxon>
        <taxon>Gunneridae</taxon>
        <taxon>Pentapetalae</taxon>
        <taxon>rosids</taxon>
        <taxon>malvids</taxon>
        <taxon>Malvales</taxon>
        <taxon>Malvaceae</taxon>
        <taxon>Helicteroideae</taxon>
        <taxon>Durio</taxon>
    </lineage>
</organism>
<dbReference type="OrthoDB" id="1532477at2759"/>
<dbReference type="GO" id="GO:0008883">
    <property type="term" value="F:glutamyl-tRNA reductase activity"/>
    <property type="evidence" value="ECO:0007669"/>
    <property type="project" value="InterPro"/>
</dbReference>
<evidence type="ECO:0000313" key="4">
    <source>
        <dbReference type="RefSeq" id="XP_022758183.1"/>
    </source>
</evidence>
<dbReference type="KEGG" id="dzi:111305176"/>
<dbReference type="InterPro" id="IPR036453">
    <property type="entry name" value="GluRdtase_dimer_dom_sf"/>
</dbReference>
<dbReference type="GO" id="GO:0050661">
    <property type="term" value="F:NADP binding"/>
    <property type="evidence" value="ECO:0007669"/>
    <property type="project" value="InterPro"/>
</dbReference>
<keyword evidence="3" id="KW-1185">Reference proteome</keyword>
<accession>A0A6P5ZZL6</accession>
<dbReference type="SUPFAM" id="SSF69075">
    <property type="entry name" value="Glutamyl tRNA-reductase dimerization domain"/>
    <property type="match status" value="1"/>
</dbReference>
<name>A0A6P5ZZL6_DURZI</name>
<proteinExistence type="predicted"/>
<dbReference type="RefSeq" id="XP_022758183.1">
    <property type="nucleotide sequence ID" value="XM_022902448.1"/>
</dbReference>
<feature type="coiled-coil region" evidence="1">
    <location>
        <begin position="103"/>
        <end position="130"/>
    </location>
</feature>
<evidence type="ECO:0000259" key="2">
    <source>
        <dbReference type="Pfam" id="PF00745"/>
    </source>
</evidence>
<dbReference type="Proteomes" id="UP000515121">
    <property type="component" value="Unplaced"/>
</dbReference>
<dbReference type="Pfam" id="PF00745">
    <property type="entry name" value="GlutR_dimer"/>
    <property type="match status" value="1"/>
</dbReference>
<feature type="domain" description="Tetrapyrrole biosynthesis glutamyl-tRNA reductase dimerisation" evidence="2">
    <location>
        <begin position="108"/>
        <end position="176"/>
    </location>
</feature>
<dbReference type="GO" id="GO:0033014">
    <property type="term" value="P:tetrapyrrole biosynthetic process"/>
    <property type="evidence" value="ECO:0007669"/>
    <property type="project" value="InterPro"/>
</dbReference>
<gene>
    <name evidence="4" type="primary">LOC111305176</name>
</gene>
<protein>
    <submittedName>
        <fullName evidence="4">Uncharacterized protein LOC111305176</fullName>
    </submittedName>
</protein>
<evidence type="ECO:0000313" key="3">
    <source>
        <dbReference type="Proteomes" id="UP000515121"/>
    </source>
</evidence>
<dbReference type="AlphaFoldDB" id="A0A6P5ZZL6"/>